<dbReference type="GO" id="GO:0016491">
    <property type="term" value="F:oxidoreductase activity"/>
    <property type="evidence" value="ECO:0007669"/>
    <property type="project" value="UniProtKB-KW"/>
</dbReference>
<evidence type="ECO:0000256" key="1">
    <source>
        <dbReference type="ARBA" id="ARBA00006484"/>
    </source>
</evidence>
<evidence type="ECO:0000256" key="2">
    <source>
        <dbReference type="ARBA" id="ARBA00023002"/>
    </source>
</evidence>
<organism evidence="4 5">
    <name type="scientific">Streptomyces cacaoi</name>
    <dbReference type="NCBI Taxonomy" id="1898"/>
    <lineage>
        <taxon>Bacteria</taxon>
        <taxon>Bacillati</taxon>
        <taxon>Actinomycetota</taxon>
        <taxon>Actinomycetes</taxon>
        <taxon>Kitasatosporales</taxon>
        <taxon>Streptomycetaceae</taxon>
        <taxon>Streptomyces</taxon>
    </lineage>
</organism>
<dbReference type="InterPro" id="IPR002347">
    <property type="entry name" value="SDR_fam"/>
</dbReference>
<dbReference type="PANTHER" id="PTHR42879:SF2">
    <property type="entry name" value="3-OXOACYL-[ACYL-CARRIER-PROTEIN] REDUCTASE FABG"/>
    <property type="match status" value="1"/>
</dbReference>
<evidence type="ECO:0000313" key="4">
    <source>
        <dbReference type="EMBL" id="GEB50379.1"/>
    </source>
</evidence>
<keyword evidence="2" id="KW-0560">Oxidoreductase</keyword>
<evidence type="ECO:0000313" key="5">
    <source>
        <dbReference type="Proteomes" id="UP000319210"/>
    </source>
</evidence>
<dbReference type="Gene3D" id="3.40.50.720">
    <property type="entry name" value="NAD(P)-binding Rossmann-like Domain"/>
    <property type="match status" value="1"/>
</dbReference>
<dbReference type="PANTHER" id="PTHR42879">
    <property type="entry name" value="3-OXOACYL-(ACYL-CARRIER-PROTEIN) REDUCTASE"/>
    <property type="match status" value="1"/>
</dbReference>
<dbReference type="EMBL" id="BJMM01000012">
    <property type="protein sequence ID" value="GEB50379.1"/>
    <property type="molecule type" value="Genomic_DNA"/>
</dbReference>
<proteinExistence type="inferred from homology"/>
<dbReference type="Proteomes" id="UP000319210">
    <property type="component" value="Unassembled WGS sequence"/>
</dbReference>
<dbReference type="PRINTS" id="PR00080">
    <property type="entry name" value="SDRFAMILY"/>
</dbReference>
<dbReference type="AlphaFoldDB" id="A0A4Y3QZG8"/>
<reference evidence="4 5" key="1">
    <citation type="submission" date="2019-06" db="EMBL/GenBank/DDBJ databases">
        <title>Whole genome shotgun sequence of Streptomyces cacaoi subsp. cacaoi NBRC 12748.</title>
        <authorList>
            <person name="Hosoyama A."/>
            <person name="Uohara A."/>
            <person name="Ohji S."/>
            <person name="Ichikawa N."/>
        </authorList>
    </citation>
    <scope>NUCLEOTIDE SEQUENCE [LARGE SCALE GENOMIC DNA]</scope>
    <source>
        <strain evidence="4 5">NBRC 12748</strain>
    </source>
</reference>
<sequence length="302" mass="29696">MSAASGAEGARTGAPRGPAATAGTGAPGAADAAETVGAVAAVGAPVLADGRTVLVTGASGGIGRGVALRFAAVGAPVVVHYRSDEAGARETVALIERAGGAAYAVRGELSDEDGCRDVVRAAAGWAPSPGRPAGLGAVVNNAAVQPVQPLPGMTAAQWREVVDTNLTSVFACTQAAAPLLAAHGGGSVTHVASIEAGYAAVGHAHYSASKAAVVAHARAAAVEYGGDGVRVNTVSPGLVARDGIEQAWEDGVRRWCAGAPLGRMGRAGEVGDACVFLASPMASWITGHDLVVDGGMTARSPW</sequence>
<dbReference type="InterPro" id="IPR050259">
    <property type="entry name" value="SDR"/>
</dbReference>
<comment type="caution">
    <text evidence="4">The sequence shown here is derived from an EMBL/GenBank/DDBJ whole genome shotgun (WGS) entry which is preliminary data.</text>
</comment>
<dbReference type="SUPFAM" id="SSF51735">
    <property type="entry name" value="NAD(P)-binding Rossmann-fold domains"/>
    <property type="match status" value="1"/>
</dbReference>
<dbReference type="FunFam" id="3.40.50.720:FF:000084">
    <property type="entry name" value="Short-chain dehydrogenase reductase"/>
    <property type="match status" value="1"/>
</dbReference>
<accession>A0A4Y3QZG8</accession>
<dbReference type="OrthoDB" id="9804774at2"/>
<protein>
    <submittedName>
        <fullName evidence="4">Glucose 1-dehydrogenase</fullName>
    </submittedName>
</protein>
<dbReference type="Pfam" id="PF13561">
    <property type="entry name" value="adh_short_C2"/>
    <property type="match status" value="1"/>
</dbReference>
<evidence type="ECO:0000256" key="3">
    <source>
        <dbReference type="SAM" id="MobiDB-lite"/>
    </source>
</evidence>
<keyword evidence="5" id="KW-1185">Reference proteome</keyword>
<dbReference type="RefSeq" id="WP_141275414.1">
    <property type="nucleotide sequence ID" value="NZ_BJMM01000012.1"/>
</dbReference>
<feature type="region of interest" description="Disordered" evidence="3">
    <location>
        <begin position="1"/>
        <end position="28"/>
    </location>
</feature>
<comment type="similarity">
    <text evidence="1">Belongs to the short-chain dehydrogenases/reductases (SDR) family.</text>
</comment>
<name>A0A4Y3QZG8_STRCI</name>
<gene>
    <name evidence="4" type="ORF">SCA03_29300</name>
</gene>
<dbReference type="PRINTS" id="PR00081">
    <property type="entry name" value="GDHRDH"/>
</dbReference>
<dbReference type="InterPro" id="IPR036291">
    <property type="entry name" value="NAD(P)-bd_dom_sf"/>
</dbReference>